<dbReference type="InterPro" id="IPR011611">
    <property type="entry name" value="PfkB_dom"/>
</dbReference>
<evidence type="ECO:0000259" key="3">
    <source>
        <dbReference type="PROSITE" id="PS50943"/>
    </source>
</evidence>
<dbReference type="GO" id="GO:0005737">
    <property type="term" value="C:cytoplasm"/>
    <property type="evidence" value="ECO:0007669"/>
    <property type="project" value="TreeGrafter"/>
</dbReference>
<evidence type="ECO:0000256" key="2">
    <source>
        <dbReference type="ARBA" id="ARBA00022777"/>
    </source>
</evidence>
<dbReference type="EMBL" id="JACHHE010000013">
    <property type="protein sequence ID" value="MBB5181796.1"/>
    <property type="molecule type" value="Genomic_DNA"/>
</dbReference>
<dbReference type="SUPFAM" id="SSF53613">
    <property type="entry name" value="Ribokinase-like"/>
    <property type="match status" value="1"/>
</dbReference>
<proteinExistence type="predicted"/>
<feature type="domain" description="HTH cro/C1-type" evidence="3">
    <location>
        <begin position="9"/>
        <end position="40"/>
    </location>
</feature>
<keyword evidence="2 4" id="KW-0418">Kinase</keyword>
<dbReference type="PANTHER" id="PTHR42909:SF4">
    <property type="entry name" value="CARBOHYDRATE KINASE, PFKB FAMILY"/>
    <property type="match status" value="1"/>
</dbReference>
<dbReference type="Pfam" id="PF00294">
    <property type="entry name" value="PfkB"/>
    <property type="match status" value="1"/>
</dbReference>
<dbReference type="InterPro" id="IPR002173">
    <property type="entry name" value="Carboh/pur_kinase_PfkB_CS"/>
</dbReference>
<dbReference type="GO" id="GO:0016798">
    <property type="term" value="F:hydrolase activity, acting on glycosyl bonds"/>
    <property type="evidence" value="ECO:0007669"/>
    <property type="project" value="TreeGrafter"/>
</dbReference>
<sequence>MNKKEIEVLELIRKNPYLSQQEMAEQLSVSRPTVANLISGLIKQRKIAGRAYILPEEDTVICIGGANVDRKFRLEHAAQMGTSNPASVSRSIGGVARNIAENLGRLGHSVKLMSIAGNDPEWNLIEEASKSFMNTELTKVDAALSTGTYTAVLEPGGEMVIAMADMAIYEAMTPQYIRRSEADLLSASFIVSDLNCPADTLDEIHKLAKSKRIPFAVIPVSEPKMNRLGKDLIGITWLILNRGEAGRFLDRSISTEEQWRQAVEELMRLGAEHVVVTGGKEGVMAGTGGNVRHYAAHPVPAIVEVTGAGDAFSSGIIHSYLNGQPFNSNIEAGLANAAKTLQSALTVRSDLSAEQLQRELEERT</sequence>
<keyword evidence="5" id="KW-1185">Reference proteome</keyword>
<dbReference type="PANTHER" id="PTHR42909">
    <property type="entry name" value="ZGC:136858"/>
    <property type="match status" value="1"/>
</dbReference>
<dbReference type="PROSITE" id="PS50943">
    <property type="entry name" value="HTH_CROC1"/>
    <property type="match status" value="1"/>
</dbReference>
<dbReference type="InterPro" id="IPR036388">
    <property type="entry name" value="WH-like_DNA-bd_sf"/>
</dbReference>
<dbReference type="InterPro" id="IPR001387">
    <property type="entry name" value="Cro/C1-type_HTH"/>
</dbReference>
<dbReference type="Gene3D" id="1.10.10.10">
    <property type="entry name" value="Winged helix-like DNA-binding domain superfamily/Winged helix DNA-binding domain"/>
    <property type="match status" value="1"/>
</dbReference>
<dbReference type="SUPFAM" id="SSF46785">
    <property type="entry name" value="Winged helix' DNA-binding domain"/>
    <property type="match status" value="1"/>
</dbReference>
<dbReference type="AlphaFoldDB" id="A0A7W8FV44"/>
<evidence type="ECO:0000256" key="1">
    <source>
        <dbReference type="ARBA" id="ARBA00022679"/>
    </source>
</evidence>
<dbReference type="CDD" id="cd01941">
    <property type="entry name" value="YeiC_kinase_like"/>
    <property type="match status" value="1"/>
</dbReference>
<dbReference type="GO" id="GO:0004730">
    <property type="term" value="F:pseudouridylate synthase activity"/>
    <property type="evidence" value="ECO:0007669"/>
    <property type="project" value="TreeGrafter"/>
</dbReference>
<organism evidence="4 5">
    <name type="scientific">Planococcus koreensis</name>
    <dbReference type="NCBI Taxonomy" id="112331"/>
    <lineage>
        <taxon>Bacteria</taxon>
        <taxon>Bacillati</taxon>
        <taxon>Bacillota</taxon>
        <taxon>Bacilli</taxon>
        <taxon>Bacillales</taxon>
        <taxon>Caryophanaceae</taxon>
        <taxon>Planococcus</taxon>
    </lineage>
</organism>
<keyword evidence="4" id="KW-0238">DNA-binding</keyword>
<evidence type="ECO:0000313" key="5">
    <source>
        <dbReference type="Proteomes" id="UP000525923"/>
    </source>
</evidence>
<gene>
    <name evidence="4" type="ORF">HNQ44_003270</name>
</gene>
<protein>
    <submittedName>
        <fullName evidence="4">Sugar/nucleoside kinase (Ribokinase family)/DNA-binding CsgD family transcriptional regulator</fullName>
    </submittedName>
</protein>
<dbReference type="GO" id="GO:0006355">
    <property type="term" value="P:regulation of DNA-templated transcription"/>
    <property type="evidence" value="ECO:0007669"/>
    <property type="project" value="InterPro"/>
</dbReference>
<name>A0A7W8FV44_9BACL</name>
<dbReference type="RefSeq" id="WP_135505177.1">
    <property type="nucleotide sequence ID" value="NZ_JACHHE010000013.1"/>
</dbReference>
<dbReference type="Pfam" id="PF13412">
    <property type="entry name" value="HTH_24"/>
    <property type="match status" value="1"/>
</dbReference>
<dbReference type="InterPro" id="IPR029056">
    <property type="entry name" value="Ribokinase-like"/>
</dbReference>
<evidence type="ECO:0000313" key="4">
    <source>
        <dbReference type="EMBL" id="MBB5181796.1"/>
    </source>
</evidence>
<comment type="caution">
    <text evidence="4">The sequence shown here is derived from an EMBL/GenBank/DDBJ whole genome shotgun (WGS) entry which is preliminary data.</text>
</comment>
<dbReference type="Proteomes" id="UP000525923">
    <property type="component" value="Unassembled WGS sequence"/>
</dbReference>
<reference evidence="4 5" key="1">
    <citation type="submission" date="2020-08" db="EMBL/GenBank/DDBJ databases">
        <title>Genomic Encyclopedia of Type Strains, Phase IV (KMG-IV): sequencing the most valuable type-strain genomes for metagenomic binning, comparative biology and taxonomic classification.</title>
        <authorList>
            <person name="Goeker M."/>
        </authorList>
    </citation>
    <scope>NUCLEOTIDE SEQUENCE [LARGE SCALE GENOMIC DNA]</scope>
    <source>
        <strain evidence="4 5">DSM 15895</strain>
    </source>
</reference>
<dbReference type="InterPro" id="IPR012318">
    <property type="entry name" value="HTH_CRP"/>
</dbReference>
<dbReference type="OrthoDB" id="9806249at2"/>
<dbReference type="Gene3D" id="3.40.1190.20">
    <property type="match status" value="1"/>
</dbReference>
<dbReference type="CDD" id="cd00093">
    <property type="entry name" value="HTH_XRE"/>
    <property type="match status" value="1"/>
</dbReference>
<dbReference type="GO" id="GO:0016301">
    <property type="term" value="F:kinase activity"/>
    <property type="evidence" value="ECO:0007669"/>
    <property type="project" value="UniProtKB-KW"/>
</dbReference>
<dbReference type="PROSITE" id="PS00583">
    <property type="entry name" value="PFKB_KINASES_1"/>
    <property type="match status" value="1"/>
</dbReference>
<dbReference type="InterPro" id="IPR036390">
    <property type="entry name" value="WH_DNA-bd_sf"/>
</dbReference>
<dbReference type="SMART" id="SM00419">
    <property type="entry name" value="HTH_CRP"/>
    <property type="match status" value="1"/>
</dbReference>
<keyword evidence="1" id="KW-0808">Transferase</keyword>
<dbReference type="GO" id="GO:0003677">
    <property type="term" value="F:DNA binding"/>
    <property type="evidence" value="ECO:0007669"/>
    <property type="project" value="UniProtKB-KW"/>
</dbReference>
<accession>A0A7W8FV44</accession>